<dbReference type="GO" id="GO:0046983">
    <property type="term" value="F:protein dimerization activity"/>
    <property type="evidence" value="ECO:0007669"/>
    <property type="project" value="InterPro"/>
</dbReference>
<evidence type="ECO:0000256" key="5">
    <source>
        <dbReference type="SAM" id="MobiDB-lite"/>
    </source>
</evidence>
<dbReference type="InterPro" id="IPR051732">
    <property type="entry name" value="USF"/>
</dbReference>
<feature type="region of interest" description="Disordered" evidence="5">
    <location>
        <begin position="153"/>
        <end position="178"/>
    </location>
</feature>
<accession>A0AAF0J591</accession>
<name>A0AAF0J591_9BASI</name>
<proteinExistence type="predicted"/>
<dbReference type="GO" id="GO:0000981">
    <property type="term" value="F:DNA-binding transcription factor activity, RNA polymerase II-specific"/>
    <property type="evidence" value="ECO:0007669"/>
    <property type="project" value="TreeGrafter"/>
</dbReference>
<evidence type="ECO:0000256" key="3">
    <source>
        <dbReference type="ARBA" id="ARBA00023163"/>
    </source>
</evidence>
<dbReference type="Gene3D" id="4.10.280.10">
    <property type="entry name" value="Helix-loop-helix DNA-binding domain"/>
    <property type="match status" value="1"/>
</dbReference>
<dbReference type="InterPro" id="IPR011598">
    <property type="entry name" value="bHLH_dom"/>
</dbReference>
<comment type="subcellular location">
    <subcellularLocation>
        <location evidence="1">Nucleus</location>
    </subcellularLocation>
</comment>
<dbReference type="EMBL" id="CP119899">
    <property type="protein sequence ID" value="WFD28913.1"/>
    <property type="molecule type" value="Genomic_DNA"/>
</dbReference>
<dbReference type="InterPro" id="IPR036638">
    <property type="entry name" value="HLH_DNA-bd_sf"/>
</dbReference>
<evidence type="ECO:0000313" key="7">
    <source>
        <dbReference type="EMBL" id="WFD28913.1"/>
    </source>
</evidence>
<dbReference type="PANTHER" id="PTHR46117">
    <property type="entry name" value="FI24210P1"/>
    <property type="match status" value="1"/>
</dbReference>
<feature type="domain" description="BHLH" evidence="6">
    <location>
        <begin position="42"/>
        <end position="120"/>
    </location>
</feature>
<evidence type="ECO:0000259" key="6">
    <source>
        <dbReference type="PROSITE" id="PS50888"/>
    </source>
</evidence>
<organism evidence="7 8">
    <name type="scientific">Malassezia nana</name>
    <dbReference type="NCBI Taxonomy" id="180528"/>
    <lineage>
        <taxon>Eukaryota</taxon>
        <taxon>Fungi</taxon>
        <taxon>Dikarya</taxon>
        <taxon>Basidiomycota</taxon>
        <taxon>Ustilaginomycotina</taxon>
        <taxon>Malasseziomycetes</taxon>
        <taxon>Malasseziales</taxon>
        <taxon>Malasseziaceae</taxon>
        <taxon>Malassezia</taxon>
    </lineage>
</organism>
<dbReference type="GO" id="GO:0005634">
    <property type="term" value="C:nucleus"/>
    <property type="evidence" value="ECO:0007669"/>
    <property type="project" value="UniProtKB-SubCell"/>
</dbReference>
<feature type="compositionally biased region" description="Low complexity" evidence="5">
    <location>
        <begin position="1"/>
        <end position="10"/>
    </location>
</feature>
<dbReference type="PANTHER" id="PTHR46117:SF3">
    <property type="entry name" value="FI24210P1"/>
    <property type="match status" value="1"/>
</dbReference>
<dbReference type="Pfam" id="PF00010">
    <property type="entry name" value="HLH"/>
    <property type="match status" value="1"/>
</dbReference>
<feature type="region of interest" description="Disordered" evidence="5">
    <location>
        <begin position="1"/>
        <end position="47"/>
    </location>
</feature>
<evidence type="ECO:0000256" key="2">
    <source>
        <dbReference type="ARBA" id="ARBA00023015"/>
    </source>
</evidence>
<gene>
    <name evidence="7" type="ORF">MNAN1_003929</name>
</gene>
<sequence>MSLPCAYASGRPRRAASSRVEPESDGESSRTLKRPRTSRALHRKTDHSVIERRRREKINDRLVCLQNTVPACREKARECLLKKASASPMSTDDMNARIASDMVLEKLCIISHTVDYVMELRAKLKAYEAQCSCDPKLPVTQRNDEAHCLETHPEKTQCERTSPSSHTSSDIKSEETPCTSADADVGAELCDDPACELPDLSPPPPEPVPLPHHHHHHVHDMWMRPYRPWVPWHARSCHMHMCYEPPMYAAGPPPYMPRESHWCPGPPPPSSRAYAWDRRAAHSGAERHRPDRSGLMHRRHVHMHHPAMPSRPSPHRDAAPLS</sequence>
<keyword evidence="2" id="KW-0805">Transcription regulation</keyword>
<keyword evidence="4" id="KW-0539">Nucleus</keyword>
<dbReference type="SUPFAM" id="SSF47459">
    <property type="entry name" value="HLH, helix-loop-helix DNA-binding domain"/>
    <property type="match status" value="1"/>
</dbReference>
<evidence type="ECO:0000256" key="4">
    <source>
        <dbReference type="ARBA" id="ARBA00023242"/>
    </source>
</evidence>
<keyword evidence="8" id="KW-1185">Reference proteome</keyword>
<evidence type="ECO:0000256" key="1">
    <source>
        <dbReference type="ARBA" id="ARBA00004123"/>
    </source>
</evidence>
<dbReference type="PROSITE" id="PS50888">
    <property type="entry name" value="BHLH"/>
    <property type="match status" value="1"/>
</dbReference>
<feature type="compositionally biased region" description="Pro residues" evidence="5">
    <location>
        <begin position="200"/>
        <end position="210"/>
    </location>
</feature>
<dbReference type="SMART" id="SM00353">
    <property type="entry name" value="HLH"/>
    <property type="match status" value="1"/>
</dbReference>
<protein>
    <recommendedName>
        <fullName evidence="6">BHLH domain-containing protein</fullName>
    </recommendedName>
</protein>
<reference evidence="7" key="1">
    <citation type="submission" date="2023-03" db="EMBL/GenBank/DDBJ databases">
        <title>Mating type loci evolution in Malassezia.</title>
        <authorList>
            <person name="Coelho M.A."/>
        </authorList>
    </citation>
    <scope>NUCLEOTIDE SEQUENCE</scope>
    <source>
        <strain evidence="7">CBS 9557</strain>
    </source>
</reference>
<feature type="region of interest" description="Disordered" evidence="5">
    <location>
        <begin position="194"/>
        <end position="214"/>
    </location>
</feature>
<keyword evidence="3" id="KW-0804">Transcription</keyword>
<dbReference type="GO" id="GO:0000978">
    <property type="term" value="F:RNA polymerase II cis-regulatory region sequence-specific DNA binding"/>
    <property type="evidence" value="ECO:0007669"/>
    <property type="project" value="TreeGrafter"/>
</dbReference>
<dbReference type="AlphaFoldDB" id="A0AAF0J591"/>
<feature type="compositionally biased region" description="Basic residues" evidence="5">
    <location>
        <begin position="31"/>
        <end position="45"/>
    </location>
</feature>
<evidence type="ECO:0000313" key="8">
    <source>
        <dbReference type="Proteomes" id="UP001213623"/>
    </source>
</evidence>
<feature type="compositionally biased region" description="Polar residues" evidence="5">
    <location>
        <begin position="159"/>
        <end position="168"/>
    </location>
</feature>
<dbReference type="Proteomes" id="UP001213623">
    <property type="component" value="Chromosome 8"/>
</dbReference>